<feature type="compositionally biased region" description="Basic and acidic residues" evidence="2">
    <location>
        <begin position="396"/>
        <end position="414"/>
    </location>
</feature>
<dbReference type="Proteomes" id="UP001460270">
    <property type="component" value="Unassembled WGS sequence"/>
</dbReference>
<evidence type="ECO:0000313" key="3">
    <source>
        <dbReference type="EMBL" id="KAK7878289.1"/>
    </source>
</evidence>
<evidence type="ECO:0000313" key="4">
    <source>
        <dbReference type="Proteomes" id="UP001460270"/>
    </source>
</evidence>
<feature type="region of interest" description="Disordered" evidence="2">
    <location>
        <begin position="1014"/>
        <end position="1038"/>
    </location>
</feature>
<dbReference type="AlphaFoldDB" id="A0AAW0MNF3"/>
<comment type="caution">
    <text evidence="3">The sequence shown here is derived from an EMBL/GenBank/DDBJ whole genome shotgun (WGS) entry which is preliminary data.</text>
</comment>
<feature type="compositionally biased region" description="Basic and acidic residues" evidence="2">
    <location>
        <begin position="476"/>
        <end position="489"/>
    </location>
</feature>
<feature type="region of interest" description="Disordered" evidence="2">
    <location>
        <begin position="396"/>
        <end position="428"/>
    </location>
</feature>
<evidence type="ECO:0000256" key="2">
    <source>
        <dbReference type="SAM" id="MobiDB-lite"/>
    </source>
</evidence>
<sequence length="1260" mass="139761">MDPGKSEEEQWHLAVRVEEHIVEVRYAWVPLFDIEKRIPETVALTETRRDEPLRIPVKLPFVPGMQFIVLHAAYANGRDGYGLVTKKHFSDTYTDSRGHKVRSVSLLAKPPLAWVKFVGPDCELNPGGPFTGDAIRGFRPEALISKVYSTLHRNASVLASHRSSSDEATVANEALVLDLVRDTLAALAAPLAFKVLYEQNRAALSLLHSPASAALATERSPWGVAVLWRPDGSHEAERWECGAGSADSGDYCARVSLTRHGILFAKLSGARSQGHLIRAPYWGVVLAALCCGALERWRDDLRAQSRLLRITVTGVTADQACQRCGHPCRVAPPLCDDQPRRVAAVLQIDKLLLGPLCTTLCAAVPCGNQGHGDRGRYCLNHRRAYRACAEEKRERRGERSHDGEVRLRESERGGRPQPGDCCEGRRTRPRGRAAGERRCRGIASDPIASWWTTRRCYWGQPFVAEDNGHGGSARPQEARAHHSPEEPRRQCHWAGRRGTAGASPDEDEHYDPGWWLWQKRCRLGKGDARRQSSVSGSAADATRRRFWDLHSPESKRATRGHDPERVSTSHRSAAAAGSSLDDALRSLDTLVKNFAALATWFEKFEATEACAVVGFDLAMEVFGCYDLTVSKSVIDFQHSLKRADEEVTGELERVRAALARAEGERDGALGELARATGELERDRAALARAEGERDVALGELARATGEMERVRAALARAEGERDGALGELARATGELERDRAALARAEGERRAALDKERSLALLYEECRDELYALRDRMSSLQEELKDAQKAVESREALMRSLKKAHEADALEWSTRRNELTRESVSREELELRVAELERFNDALSAARAEESESAKAECARARVLLDEHRLASAQLCDDLRRCEMRNRELMSRVESLDSEVAGKQREVVDIHRSKRILHDLLRYLGVAPKLVDPWVEIRSKVEQSVTRLTEALRLAFEAPGSPAHSCHGQEGEGMDFELAAGQLFHDYEERVRAYLVTLHSESAKRERRVVARRAKRSFSSVSPSGRKPDAAGTGRDLQTELKREKVPRAVFKNEGSTLTVAGRDANALECQTRGAFLVEDGQIDALRTVKIPRYLRAALKRRGGVKVVDLGHDSPLRKLLGVLQIDNAEALCPEIEPTECHCLQMERLASLLDCRFFVCWNAGGGYEMYGAEKKESGSYVVVASKGKVLTSYFLVCLSLGNSLHVTCMSGGVFDTTFLPARVSHGHAPSGTCRGPHRGADVEQDEVQAIETRDIVLIPHE</sequence>
<name>A0AAW0MNF3_9GOBI</name>
<feature type="coiled-coil region" evidence="1">
    <location>
        <begin position="651"/>
        <end position="846"/>
    </location>
</feature>
<feature type="region of interest" description="Disordered" evidence="2">
    <location>
        <begin position="549"/>
        <end position="575"/>
    </location>
</feature>
<dbReference type="EMBL" id="JBBPFD010000543">
    <property type="protein sequence ID" value="KAK7878289.1"/>
    <property type="molecule type" value="Genomic_DNA"/>
</dbReference>
<reference evidence="4" key="1">
    <citation type="submission" date="2024-04" db="EMBL/GenBank/DDBJ databases">
        <title>Salinicola lusitanus LLJ914,a marine bacterium isolated from the Okinawa Trough.</title>
        <authorList>
            <person name="Li J."/>
        </authorList>
    </citation>
    <scope>NUCLEOTIDE SEQUENCE [LARGE SCALE GENOMIC DNA]</scope>
</reference>
<organism evidence="3 4">
    <name type="scientific">Mugilogobius chulae</name>
    <name type="common">yellowstripe goby</name>
    <dbReference type="NCBI Taxonomy" id="88201"/>
    <lineage>
        <taxon>Eukaryota</taxon>
        <taxon>Metazoa</taxon>
        <taxon>Chordata</taxon>
        <taxon>Craniata</taxon>
        <taxon>Vertebrata</taxon>
        <taxon>Euteleostomi</taxon>
        <taxon>Actinopterygii</taxon>
        <taxon>Neopterygii</taxon>
        <taxon>Teleostei</taxon>
        <taxon>Neoteleostei</taxon>
        <taxon>Acanthomorphata</taxon>
        <taxon>Gobiaria</taxon>
        <taxon>Gobiiformes</taxon>
        <taxon>Gobioidei</taxon>
        <taxon>Gobiidae</taxon>
        <taxon>Gobionellinae</taxon>
        <taxon>Mugilogobius</taxon>
    </lineage>
</organism>
<protein>
    <submittedName>
        <fullName evidence="3">Uncharacterized protein</fullName>
    </submittedName>
</protein>
<keyword evidence="4" id="KW-1185">Reference proteome</keyword>
<keyword evidence="1" id="KW-0175">Coiled coil</keyword>
<feature type="coiled-coil region" evidence="1">
    <location>
        <begin position="879"/>
        <end position="906"/>
    </location>
</feature>
<evidence type="ECO:0000256" key="1">
    <source>
        <dbReference type="SAM" id="Coils"/>
    </source>
</evidence>
<gene>
    <name evidence="3" type="ORF">WMY93_031108</name>
</gene>
<feature type="compositionally biased region" description="Basic and acidic residues" evidence="2">
    <location>
        <begin position="549"/>
        <end position="567"/>
    </location>
</feature>
<accession>A0AAW0MNF3</accession>
<feature type="region of interest" description="Disordered" evidence="2">
    <location>
        <begin position="467"/>
        <end position="509"/>
    </location>
</feature>
<proteinExistence type="predicted"/>